<dbReference type="Proteomes" id="UP000298030">
    <property type="component" value="Unassembled WGS sequence"/>
</dbReference>
<protein>
    <submittedName>
        <fullName evidence="1">Uncharacterized protein</fullName>
    </submittedName>
</protein>
<accession>A0A4Y7TRX9</accession>
<dbReference type="AlphaFoldDB" id="A0A4Y7TRX9"/>
<dbReference type="STRING" id="71717.A0A4Y7TRX9"/>
<keyword evidence="2" id="KW-1185">Reference proteome</keyword>
<dbReference type="EMBL" id="QPFP01000005">
    <property type="protein sequence ID" value="TEB36751.1"/>
    <property type="molecule type" value="Genomic_DNA"/>
</dbReference>
<gene>
    <name evidence="1" type="ORF">FA13DRAFT_1727108</name>
</gene>
<evidence type="ECO:0000313" key="2">
    <source>
        <dbReference type="Proteomes" id="UP000298030"/>
    </source>
</evidence>
<reference evidence="1 2" key="1">
    <citation type="journal article" date="2019" name="Nat. Ecol. Evol.">
        <title>Megaphylogeny resolves global patterns of mushroom evolution.</title>
        <authorList>
            <person name="Varga T."/>
            <person name="Krizsan K."/>
            <person name="Foldi C."/>
            <person name="Dima B."/>
            <person name="Sanchez-Garcia M."/>
            <person name="Sanchez-Ramirez S."/>
            <person name="Szollosi G.J."/>
            <person name="Szarkandi J.G."/>
            <person name="Papp V."/>
            <person name="Albert L."/>
            <person name="Andreopoulos W."/>
            <person name="Angelini C."/>
            <person name="Antonin V."/>
            <person name="Barry K.W."/>
            <person name="Bougher N.L."/>
            <person name="Buchanan P."/>
            <person name="Buyck B."/>
            <person name="Bense V."/>
            <person name="Catcheside P."/>
            <person name="Chovatia M."/>
            <person name="Cooper J."/>
            <person name="Damon W."/>
            <person name="Desjardin D."/>
            <person name="Finy P."/>
            <person name="Geml J."/>
            <person name="Haridas S."/>
            <person name="Hughes K."/>
            <person name="Justo A."/>
            <person name="Karasinski D."/>
            <person name="Kautmanova I."/>
            <person name="Kiss B."/>
            <person name="Kocsube S."/>
            <person name="Kotiranta H."/>
            <person name="LaButti K.M."/>
            <person name="Lechner B.E."/>
            <person name="Liimatainen K."/>
            <person name="Lipzen A."/>
            <person name="Lukacs Z."/>
            <person name="Mihaltcheva S."/>
            <person name="Morgado L.N."/>
            <person name="Niskanen T."/>
            <person name="Noordeloos M.E."/>
            <person name="Ohm R.A."/>
            <person name="Ortiz-Santana B."/>
            <person name="Ovrebo C."/>
            <person name="Racz N."/>
            <person name="Riley R."/>
            <person name="Savchenko A."/>
            <person name="Shiryaev A."/>
            <person name="Soop K."/>
            <person name="Spirin V."/>
            <person name="Szebenyi C."/>
            <person name="Tomsovsky M."/>
            <person name="Tulloss R.E."/>
            <person name="Uehling J."/>
            <person name="Grigoriev I.V."/>
            <person name="Vagvolgyi C."/>
            <person name="Papp T."/>
            <person name="Martin F.M."/>
            <person name="Miettinen O."/>
            <person name="Hibbett D.S."/>
            <person name="Nagy L.G."/>
        </authorList>
    </citation>
    <scope>NUCLEOTIDE SEQUENCE [LARGE SCALE GENOMIC DNA]</scope>
    <source>
        <strain evidence="1 2">FP101781</strain>
    </source>
</reference>
<name>A0A4Y7TRX9_COPMI</name>
<sequence length="102" mass="11012">MSGACPTPENPGISRRARWQNLGSIADPDEVIPLRRELLQLPPPGGQGRPGQLDALAGALQARWERVGLIADLDEVIPLRRGLLQLHSPENQGRSGHPDACL</sequence>
<comment type="caution">
    <text evidence="1">The sequence shown here is derived from an EMBL/GenBank/DDBJ whole genome shotgun (WGS) entry which is preliminary data.</text>
</comment>
<organism evidence="1 2">
    <name type="scientific">Coprinellus micaceus</name>
    <name type="common">Glistening ink-cap mushroom</name>
    <name type="synonym">Coprinus micaceus</name>
    <dbReference type="NCBI Taxonomy" id="71717"/>
    <lineage>
        <taxon>Eukaryota</taxon>
        <taxon>Fungi</taxon>
        <taxon>Dikarya</taxon>
        <taxon>Basidiomycota</taxon>
        <taxon>Agaricomycotina</taxon>
        <taxon>Agaricomycetes</taxon>
        <taxon>Agaricomycetidae</taxon>
        <taxon>Agaricales</taxon>
        <taxon>Agaricineae</taxon>
        <taxon>Psathyrellaceae</taxon>
        <taxon>Coprinellus</taxon>
    </lineage>
</organism>
<proteinExistence type="predicted"/>
<evidence type="ECO:0000313" key="1">
    <source>
        <dbReference type="EMBL" id="TEB36751.1"/>
    </source>
</evidence>